<accession>A0A485LMS4</accession>
<evidence type="ECO:0000256" key="1">
    <source>
        <dbReference type="ARBA" id="ARBA00022574"/>
    </source>
</evidence>
<dbReference type="InterPro" id="IPR011993">
    <property type="entry name" value="PH-like_dom_sf"/>
</dbReference>
<evidence type="ECO:0000256" key="3">
    <source>
        <dbReference type="PROSITE-ProRule" id="PRU00221"/>
    </source>
</evidence>
<dbReference type="PROSITE" id="PS50294">
    <property type="entry name" value="WD_REPEATS_REGION"/>
    <property type="match status" value="1"/>
</dbReference>
<evidence type="ECO:0000256" key="2">
    <source>
        <dbReference type="ARBA" id="ARBA00022737"/>
    </source>
</evidence>
<dbReference type="InterPro" id="IPR036372">
    <property type="entry name" value="BEACH_dom_sf"/>
</dbReference>
<feature type="region of interest" description="Disordered" evidence="4">
    <location>
        <begin position="42"/>
        <end position="71"/>
    </location>
</feature>
<keyword evidence="2" id="KW-0677">Repeat</keyword>
<evidence type="ECO:0000313" key="7">
    <source>
        <dbReference type="EMBL" id="KAF0685030.1"/>
    </source>
</evidence>
<keyword evidence="9" id="KW-1185">Reference proteome</keyword>
<dbReference type="GO" id="GO:0008104">
    <property type="term" value="P:intracellular protein localization"/>
    <property type="evidence" value="ECO:0007669"/>
    <property type="project" value="TreeGrafter"/>
</dbReference>
<dbReference type="Gene3D" id="2.30.29.30">
    <property type="entry name" value="Pleckstrin-homology domain (PH domain)/Phosphotyrosine-binding domain (PTB)"/>
    <property type="match status" value="1"/>
</dbReference>
<dbReference type="Pfam" id="PF14844">
    <property type="entry name" value="PH_BEACH"/>
    <property type="match status" value="1"/>
</dbReference>
<evidence type="ECO:0000313" key="9">
    <source>
        <dbReference type="Proteomes" id="UP000332933"/>
    </source>
</evidence>
<dbReference type="SMART" id="SM01026">
    <property type="entry name" value="Beach"/>
    <property type="match status" value="1"/>
</dbReference>
<dbReference type="PROSITE" id="PS50197">
    <property type="entry name" value="BEACH"/>
    <property type="match status" value="1"/>
</dbReference>
<dbReference type="SMART" id="SM00320">
    <property type="entry name" value="WD40"/>
    <property type="match status" value="4"/>
</dbReference>
<dbReference type="InterPro" id="IPR036322">
    <property type="entry name" value="WD40_repeat_dom_sf"/>
</dbReference>
<dbReference type="SUPFAM" id="SSF50729">
    <property type="entry name" value="PH domain-like"/>
    <property type="match status" value="1"/>
</dbReference>
<dbReference type="InterPro" id="IPR013320">
    <property type="entry name" value="ConA-like_dom_sf"/>
</dbReference>
<dbReference type="Pfam" id="PF20425">
    <property type="entry name" value="Neurobeachin"/>
    <property type="match status" value="1"/>
</dbReference>
<dbReference type="InterPro" id="IPR046852">
    <property type="entry name" value="Neurobeachin_a-sol"/>
</dbReference>
<dbReference type="InterPro" id="IPR031570">
    <property type="entry name" value="NBEA/BDCP_DUF4704"/>
</dbReference>
<dbReference type="FunFam" id="1.10.1540.10:FF:000001">
    <property type="entry name" value="neurobeachin isoform X1"/>
    <property type="match status" value="1"/>
</dbReference>
<evidence type="ECO:0000259" key="6">
    <source>
        <dbReference type="PROSITE" id="PS51783"/>
    </source>
</evidence>
<dbReference type="GO" id="GO:0005829">
    <property type="term" value="C:cytosol"/>
    <property type="evidence" value="ECO:0007669"/>
    <property type="project" value="TreeGrafter"/>
</dbReference>
<protein>
    <submittedName>
        <fullName evidence="8">Aste57867_23059 protein</fullName>
    </submittedName>
</protein>
<dbReference type="EMBL" id="CAADRA010007249">
    <property type="protein sequence ID" value="VFT99707.1"/>
    <property type="molecule type" value="Genomic_DNA"/>
</dbReference>
<dbReference type="PANTHER" id="PTHR13743">
    <property type="entry name" value="BEIGE/BEACH-RELATED"/>
    <property type="match status" value="1"/>
</dbReference>
<dbReference type="SUPFAM" id="SSF49899">
    <property type="entry name" value="Concanavalin A-like lectins/glucanases"/>
    <property type="match status" value="1"/>
</dbReference>
<dbReference type="Pfam" id="PF02138">
    <property type="entry name" value="Beach"/>
    <property type="match status" value="1"/>
</dbReference>
<dbReference type="CDD" id="cd06071">
    <property type="entry name" value="Beach"/>
    <property type="match status" value="1"/>
</dbReference>
<dbReference type="InterPro" id="IPR015943">
    <property type="entry name" value="WD40/YVTN_repeat-like_dom_sf"/>
</dbReference>
<name>A0A485LMS4_9STRA</name>
<dbReference type="EMBL" id="VJMH01007223">
    <property type="protein sequence ID" value="KAF0685030.1"/>
    <property type="molecule type" value="Genomic_DNA"/>
</dbReference>
<dbReference type="InterPro" id="IPR023362">
    <property type="entry name" value="PH-BEACH_dom"/>
</dbReference>
<dbReference type="Gene3D" id="2.130.10.10">
    <property type="entry name" value="YVTN repeat-like/Quinoprotein amine dehydrogenase"/>
    <property type="match status" value="1"/>
</dbReference>
<evidence type="ECO:0000313" key="8">
    <source>
        <dbReference type="EMBL" id="VFT99707.1"/>
    </source>
</evidence>
<reference evidence="7" key="2">
    <citation type="submission" date="2019-06" db="EMBL/GenBank/DDBJ databases">
        <title>Genomics analysis of Aphanomyces spp. identifies a new class of oomycete effector associated with host adaptation.</title>
        <authorList>
            <person name="Gaulin E."/>
        </authorList>
    </citation>
    <scope>NUCLEOTIDE SEQUENCE</scope>
    <source>
        <strain evidence="7">CBS 578.67</strain>
    </source>
</reference>
<dbReference type="Proteomes" id="UP000332933">
    <property type="component" value="Unassembled WGS sequence"/>
</dbReference>
<dbReference type="InterPro" id="IPR000409">
    <property type="entry name" value="BEACH_dom"/>
</dbReference>
<dbReference type="SUPFAM" id="SSF81837">
    <property type="entry name" value="BEACH domain"/>
    <property type="match status" value="1"/>
</dbReference>
<feature type="domain" description="BEACH" evidence="5">
    <location>
        <begin position="2428"/>
        <end position="2741"/>
    </location>
</feature>
<sequence>MTSTTTQVEELSQVDEDDLSSLVEDVLSMQLSELIQSKRRKFTMSDIVDPPPESSTSSSADSLDEGAAHEAREAYGGQRRKAFRSLWNTHAHLGGLACADRLDADVARFIADIEAVQGLYTQDETSAADWPVGALEVIVGQLYHAMDHGGALLALVRVLAKALRWKRNQAAVLRSHPDFLLRIGAALQATVELVSNAVDVDLLDTLAHWLAMTEVCLVGPSAVATWGAWADTTMTFQEDDLVDERVDCQGTPGAVADAWCLDAMDEVNHVWLDYLISPDSSLRGDTIGFVHMPYHAMPPFVSMGPHVVDCLVRVLRHTRDGDAASFLPLQLRLLTLLGSILCVRRSIARGLDLDDATLSTLFDLLVLDSKQRTLTHMTRLVNETHFARLVVFVALEACESSATTAKWHLVAEKLSLLTSTFRWIQDQALKLAMHHATTSMALPPAAPPRPTHWLLTTTPLAWALNDVAAPGNDTSPTWCDVCRAQAASMWLVAGLFVDCPSTHGHHDHRLARIYHGANLCFKALFDVLFVAFVCPTAQYKDDDAADVTSVFLQQIVMVALDILKASRTPHGMSVEMHAAAFLRHLYELNQASTVVLTTVLRKYQAWTFLLHHPALFAAMAQTHLDVGSIAARHATQDLALGDESHDVAVTALPLARVPSSSTAVIVRTHVYTHAMLASLFVSTSRSAQEKKDDLFDQLLEDLVHDHHDVLFVYSIVTALARLLEMDQTLQSHVFAPSCFSRLVYLVSDHAKLHKTALASATSSPSATLWVTRLATLRLLHQYVTNPTNATVARTILHREFTSQRSTAATVPQYLLPCLFGLLRERPCVPFALDMLSVLLDAAISLMFDASDASGDRFDFLHTNLFQTFTQTISELISYADGIETEVTAASMVAVMTRLLTDHNSRKELQVLFRDCGAFVHLTNLVHSRRYMTSPAYIQITRDVCHVLTLLMAKNRESKAEFRMLMASTYEDHERVAYEPLVHVFLAAEQGRPSWASMQVVWLMMLDNDVSVCRVRNPDAIPVLFCLFPHCAPNVQVDVLCQFKQLFVPSPFEVLNRSMCCYVQPSTMDQLVNALELGIHVPEVVDLMVEIGWHSIGVRQLKHIFRLLQQPAMASLVAPLVDALYYMVQGQIGHQAIQPSRFFFFDGDTSGLELAPFPFPTKGYTFHTWLRLEDDACHNPTTLCLFSFLDKFMSGYRCVVRDGHVEYHFHGHVLQTTVRLEPNRWYCLTVVHSSGTFRLRPEAALFLNGELAWVDEVAPVDFDGPVTYGNVGCSMLVDATGHYSVGMCGQMLMGAIYFFKKPLLGEQMAQMYRMGPDAVLFRRELEWSVDMAWSYNPSVWEGQYFLDSSSNFQETVPLQAAARRMDGTNHIFTRSAMDVLDCIGGIAVLFPLFAQFDAQDSLDLNANVLKLFCAVLKNNATNQRFMQENHGFLVTGYLLSRVSPNHMTLQALNTIHSLVVDESLPFQAQALKYWLADFSLWVFTPRDIQVHVVKILQRLVQDHAGVCDAIVTVRKVLDDLRLYYWFTPPSDIWDNEDSHTETPLSPSHFEKRESKFNRREWIHPETKAAVASHLEEADRKVVRVQLLALLDLVCRRKDELDAADISALSGFLAFSGDEVQKMDVLSLLLKLLPSSSLSFRQSTIASFGKEARRHVNTPELTLAYSLHPSSGFGGPIDGVDMLFALVLRRPQLSAGVKLQAFQLLLLFFTHGAHWAQSEAPETYVYLLCAMEYIESYDLVVPVCFQLLVGSYSLQDEGPTTTMQLHNPSVIPALFSSLLLCDPVVCLEHVQALDRLVVASARNTMLLTPHPRLFVLLLLRFSANEEHVQTCLTFVTHMILHRLRTVEDGWWLLHAILASIDAVVVARDLSYHLRSRVTAQVLSSLTVDHVKSPRQPTKGSKWQYLSQDSERQKMYILYSNVWHLAFLVEFDLFSEDPPDTCVWQVATALIELLQSTSTMSCRSHQWLEMEMLYWLNFPLDTTNPSEFPWLARKGGMVRVVLHVLMASMDMAKSEAFVYLRDYVLHDTFPHARNDPMIVRLIGDVVDVFRRRREDAAASSSRRDDTKTLFQLIQELVRRHKGMLQLTLLDSNESVLHGKAVDVDDVLLATLQKETQLNIQWSIWESVMTQDTDAALWAHEMKMQRVSVVARDTWTLVQWELLSTLCKRDRYNTPTMDAILSNAMRMERSVWKLSSETHEKQRLTASHTWQRILRSLTNERGPWGQQCTDETPNVIFWKLDSSENHMRQRLKLKRYYNAKEIALPTTAEEPALLLSQEAQISLATELLQAKALASYNEDFYRKYKLDLHDDDVDDCHLDEGIPPRHKESLPGDVSFECEWVAKTKVMAGALQIAPPHLVLSLAEKKKPRKYLLQDLEQIYFRQYQFQPCAMEFFFRGGVTLLVNLFDRKTCQAVDQSIRMLQPLRLRAMGGRNPRQLFERSELTDLWVQRKLSNFDYLMHLNSIAGRTYNDLAQYPIFPWILTDYESETLDLNNPATFRNLERPIGVQSDQQLAFFTERYKVLDMEYQRSVKGPADMDDMPQLPPFHYGTHYSSSAFVIGFLIRLQPFTNYHLRLQGGKMDHADRLFHSIDAAYKSCTSNPSDVRELIPEFFYLPDFLTNSSTEPLGTKQNGDVVHHVHLPPWAKNSPEEFIRLHRLALESEYVSLNLHHWIDLIFGFKQRPPLFGGTSHAVSACNVYFHLTYDGAVDLDKLKRTDPHLYETTLRQIDCFGQTPPQLLFRPHPKRYLNQDLIMPIFQSLSLVGYPRSRLSRFRRPLLFLAIEGDVCVGIDTNRNVSVHKWRELPPDHEPPFHLTPQPSMVYSIGVPFATHAVTTYADTAMLLSSALFATFRKHVFSCGHWDHSIRITSLESGLTLQTLLHHHDVVTCLALSEDGAYLVSGSSDNTVVVWTTGKVDNMVPCHTLYGHDDGITGVAVSTSFDLVISSSRDGTLIVHTLSNGRYLRTIRPVKQATTGGPPPRLRWVGLSAIGQIVTYCESNSTLFVYSINGKCLATTRVDQKLQTFQLTKDGQSLIAGGRGQTVVVYRLYDMHIVLEFDGSDRATRGFQSPIHALCLSRDEMHLMVGLGNGDVCIYTPNAEYLRERLQKRLTNLGF</sequence>
<reference evidence="8 9" key="1">
    <citation type="submission" date="2019-03" db="EMBL/GenBank/DDBJ databases">
        <authorList>
            <person name="Gaulin E."/>
            <person name="Dumas B."/>
        </authorList>
    </citation>
    <scope>NUCLEOTIDE SEQUENCE [LARGE SCALE GENOMIC DNA]</scope>
    <source>
        <strain evidence="8">CBS 568.67</strain>
    </source>
</reference>
<evidence type="ECO:0000259" key="5">
    <source>
        <dbReference type="PROSITE" id="PS50197"/>
    </source>
</evidence>
<dbReference type="GO" id="GO:0019901">
    <property type="term" value="F:protein kinase binding"/>
    <property type="evidence" value="ECO:0007669"/>
    <property type="project" value="TreeGrafter"/>
</dbReference>
<feature type="repeat" description="WD" evidence="3">
    <location>
        <begin position="2874"/>
        <end position="2905"/>
    </location>
</feature>
<dbReference type="InterPro" id="IPR050865">
    <property type="entry name" value="BEACH_Domain"/>
</dbReference>
<organism evidence="8 9">
    <name type="scientific">Aphanomyces stellatus</name>
    <dbReference type="NCBI Taxonomy" id="120398"/>
    <lineage>
        <taxon>Eukaryota</taxon>
        <taxon>Sar</taxon>
        <taxon>Stramenopiles</taxon>
        <taxon>Oomycota</taxon>
        <taxon>Saprolegniomycetes</taxon>
        <taxon>Saprolegniales</taxon>
        <taxon>Verrucalvaceae</taxon>
        <taxon>Aphanomyces</taxon>
    </lineage>
</organism>
<feature type="domain" description="BEACH-type PH" evidence="6">
    <location>
        <begin position="2311"/>
        <end position="2415"/>
    </location>
</feature>
<evidence type="ECO:0000256" key="4">
    <source>
        <dbReference type="SAM" id="MobiDB-lite"/>
    </source>
</evidence>
<dbReference type="InterPro" id="IPR046851">
    <property type="entry name" value="NBCH_WD40"/>
</dbReference>
<dbReference type="InterPro" id="IPR001680">
    <property type="entry name" value="WD40_rpt"/>
</dbReference>
<dbReference type="OrthoDB" id="26681at2759"/>
<feature type="repeat" description="WD" evidence="3">
    <location>
        <begin position="2919"/>
        <end position="2960"/>
    </location>
</feature>
<keyword evidence="1 3" id="KW-0853">WD repeat</keyword>
<dbReference type="GO" id="GO:0016020">
    <property type="term" value="C:membrane"/>
    <property type="evidence" value="ECO:0007669"/>
    <property type="project" value="TreeGrafter"/>
</dbReference>
<dbReference type="Gene3D" id="1.10.1540.10">
    <property type="entry name" value="BEACH domain"/>
    <property type="match status" value="1"/>
</dbReference>
<dbReference type="SUPFAM" id="SSF50978">
    <property type="entry name" value="WD40 repeat-like"/>
    <property type="match status" value="1"/>
</dbReference>
<dbReference type="PANTHER" id="PTHR13743:SF112">
    <property type="entry name" value="BEACH DOMAIN-CONTAINING PROTEIN"/>
    <property type="match status" value="1"/>
</dbReference>
<dbReference type="PROSITE" id="PS51783">
    <property type="entry name" value="PH_BEACH"/>
    <property type="match status" value="1"/>
</dbReference>
<dbReference type="Pfam" id="PF20426">
    <property type="entry name" value="NBCH_WD40"/>
    <property type="match status" value="1"/>
</dbReference>
<dbReference type="PROSITE" id="PS50082">
    <property type="entry name" value="WD_REPEATS_2"/>
    <property type="match status" value="2"/>
</dbReference>
<dbReference type="Pfam" id="PF15787">
    <property type="entry name" value="DUF4704"/>
    <property type="match status" value="1"/>
</dbReference>
<proteinExistence type="predicted"/>
<gene>
    <name evidence="8" type="primary">Aste57867_23059</name>
    <name evidence="7" type="ORF">As57867_022988</name>
    <name evidence="8" type="ORF">ASTE57867_23059</name>
</gene>